<keyword evidence="6" id="KW-1185">Reference proteome</keyword>
<evidence type="ECO:0000256" key="2">
    <source>
        <dbReference type="ARBA" id="ARBA00022729"/>
    </source>
</evidence>
<gene>
    <name evidence="5" type="ORF">SAMN05216600_13017</name>
</gene>
<protein>
    <submittedName>
        <fullName evidence="5">ABC-type amino acid transport substrate-binding protein</fullName>
    </submittedName>
</protein>
<dbReference type="Gene3D" id="3.40.190.10">
    <property type="entry name" value="Periplasmic binding protein-like II"/>
    <property type="match status" value="2"/>
</dbReference>
<dbReference type="SMART" id="SM00062">
    <property type="entry name" value="PBPb"/>
    <property type="match status" value="1"/>
</dbReference>
<dbReference type="Proteomes" id="UP000198512">
    <property type="component" value="Unassembled WGS sequence"/>
</dbReference>
<accession>A0ABY1BRE0</accession>
<dbReference type="InterPro" id="IPR001638">
    <property type="entry name" value="Solute-binding_3/MltF_N"/>
</dbReference>
<name>A0ABY1BRE0_9PSED</name>
<dbReference type="PANTHER" id="PTHR35936:SF25">
    <property type="entry name" value="ABC TRANSPORTER SUBSTRATE-BINDING PROTEIN"/>
    <property type="match status" value="1"/>
</dbReference>
<evidence type="ECO:0000313" key="6">
    <source>
        <dbReference type="Proteomes" id="UP000198512"/>
    </source>
</evidence>
<dbReference type="RefSeq" id="WP_244168404.1">
    <property type="nucleotide sequence ID" value="NZ_FOFP01000030.1"/>
</dbReference>
<feature type="chain" id="PRO_5046760133" evidence="3">
    <location>
        <begin position="22"/>
        <end position="250"/>
    </location>
</feature>
<comment type="caution">
    <text evidence="5">The sequence shown here is derived from an EMBL/GenBank/DDBJ whole genome shotgun (WGS) entry which is preliminary data.</text>
</comment>
<evidence type="ECO:0000259" key="4">
    <source>
        <dbReference type="SMART" id="SM00062"/>
    </source>
</evidence>
<evidence type="ECO:0000256" key="3">
    <source>
        <dbReference type="SAM" id="SignalP"/>
    </source>
</evidence>
<sequence length="250" mass="28216">MNSWYMRVVFLLLAFPLTVQASTLRYAVTNESWEPYWIFRDGEVSGILSDVMQALDAQMDATLVADTPQPPLRAQKYFREGLVQLECCVDIAWRTDPEQIKVSLWSDTLLSAEEVMIFPRGRQFSFTKLQDLQGRTISTVRGYGYTGSQYFARVDSPNSTSQLNSLALGRAEAGIIDRLELAYLLAGHPEIRGHAARIKQGPVVNRSELRIRLHKSRADMLKPLNAAIARIRENGTLAKILKRYTRPVGA</sequence>
<evidence type="ECO:0000256" key="1">
    <source>
        <dbReference type="ARBA" id="ARBA00010333"/>
    </source>
</evidence>
<feature type="domain" description="Solute-binding protein family 3/N-terminal" evidence="4">
    <location>
        <begin position="23"/>
        <end position="248"/>
    </location>
</feature>
<dbReference type="SUPFAM" id="SSF53850">
    <property type="entry name" value="Periplasmic binding protein-like II"/>
    <property type="match status" value="1"/>
</dbReference>
<proteinExistence type="inferred from homology"/>
<organism evidence="5 6">
    <name type="scientific">Pseudomonas cuatrocienegasensis</name>
    <dbReference type="NCBI Taxonomy" id="543360"/>
    <lineage>
        <taxon>Bacteria</taxon>
        <taxon>Pseudomonadati</taxon>
        <taxon>Pseudomonadota</taxon>
        <taxon>Gammaproteobacteria</taxon>
        <taxon>Pseudomonadales</taxon>
        <taxon>Pseudomonadaceae</taxon>
        <taxon>Pseudomonas</taxon>
    </lineage>
</organism>
<dbReference type="EMBL" id="FOFP01000030">
    <property type="protein sequence ID" value="SER44577.1"/>
    <property type="molecule type" value="Genomic_DNA"/>
</dbReference>
<reference evidence="5 6" key="1">
    <citation type="submission" date="2016-10" db="EMBL/GenBank/DDBJ databases">
        <authorList>
            <person name="Varghese N."/>
            <person name="Submissions S."/>
        </authorList>
    </citation>
    <scope>NUCLEOTIDE SEQUENCE [LARGE SCALE GENOMIC DNA]</scope>
    <source>
        <strain evidence="5 6">CIP 109853</strain>
    </source>
</reference>
<comment type="similarity">
    <text evidence="1">Belongs to the bacterial solute-binding protein 3 family.</text>
</comment>
<feature type="signal peptide" evidence="3">
    <location>
        <begin position="1"/>
        <end position="21"/>
    </location>
</feature>
<evidence type="ECO:0000313" key="5">
    <source>
        <dbReference type="EMBL" id="SER44577.1"/>
    </source>
</evidence>
<dbReference type="PANTHER" id="PTHR35936">
    <property type="entry name" value="MEMBRANE-BOUND LYTIC MUREIN TRANSGLYCOSYLASE F"/>
    <property type="match status" value="1"/>
</dbReference>
<dbReference type="Pfam" id="PF00497">
    <property type="entry name" value="SBP_bac_3"/>
    <property type="match status" value="1"/>
</dbReference>
<keyword evidence="2 3" id="KW-0732">Signal</keyword>